<dbReference type="PANTHER" id="PTHR24396">
    <property type="entry name" value="ZINC FINGER PROTEIN"/>
    <property type="match status" value="1"/>
</dbReference>
<dbReference type="SUPFAM" id="SSF57667">
    <property type="entry name" value="beta-beta-alpha zinc fingers"/>
    <property type="match status" value="2"/>
</dbReference>
<evidence type="ECO:0000256" key="7">
    <source>
        <dbReference type="SAM" id="SignalP"/>
    </source>
</evidence>
<dbReference type="FunFam" id="3.30.160.60:FF:000446">
    <property type="entry name" value="Zinc finger protein"/>
    <property type="match status" value="1"/>
</dbReference>
<protein>
    <submittedName>
        <fullName evidence="9">Oocyte zinc finger protein XlCOF7.1-like</fullName>
    </submittedName>
</protein>
<feature type="domain" description="C2H2-type" evidence="8">
    <location>
        <begin position="49"/>
        <end position="77"/>
    </location>
</feature>
<name>A0A8J5JTV6_HOMAM</name>
<feature type="chain" id="PRO_5035285970" evidence="7">
    <location>
        <begin position="20"/>
        <end position="220"/>
    </location>
</feature>
<dbReference type="InterPro" id="IPR051643">
    <property type="entry name" value="Transcr_Reg_ZincFinger"/>
</dbReference>
<dbReference type="GO" id="GO:0000978">
    <property type="term" value="F:RNA polymerase II cis-regulatory region sequence-specific DNA binding"/>
    <property type="evidence" value="ECO:0007669"/>
    <property type="project" value="TreeGrafter"/>
</dbReference>
<feature type="domain" description="C2H2-type" evidence="8">
    <location>
        <begin position="181"/>
        <end position="204"/>
    </location>
</feature>
<dbReference type="GO" id="GO:0000981">
    <property type="term" value="F:DNA-binding transcription factor activity, RNA polymerase II-specific"/>
    <property type="evidence" value="ECO:0007669"/>
    <property type="project" value="TreeGrafter"/>
</dbReference>
<dbReference type="GO" id="GO:0005634">
    <property type="term" value="C:nucleus"/>
    <property type="evidence" value="ECO:0007669"/>
    <property type="project" value="UniProtKB-SubCell"/>
</dbReference>
<feature type="domain" description="C2H2-type" evidence="8">
    <location>
        <begin position="125"/>
        <end position="152"/>
    </location>
</feature>
<dbReference type="InterPro" id="IPR013087">
    <property type="entry name" value="Znf_C2H2_type"/>
</dbReference>
<dbReference type="PROSITE" id="PS00028">
    <property type="entry name" value="ZINC_FINGER_C2H2_1"/>
    <property type="match status" value="4"/>
</dbReference>
<evidence type="ECO:0000313" key="10">
    <source>
        <dbReference type="Proteomes" id="UP000747542"/>
    </source>
</evidence>
<evidence type="ECO:0000256" key="1">
    <source>
        <dbReference type="ARBA" id="ARBA00004123"/>
    </source>
</evidence>
<accession>A0A8J5JTV6</accession>
<evidence type="ECO:0000256" key="5">
    <source>
        <dbReference type="ARBA" id="ARBA00023242"/>
    </source>
</evidence>
<keyword evidence="3 6" id="KW-0863">Zinc-finger</keyword>
<comment type="caution">
    <text evidence="9">The sequence shown here is derived from an EMBL/GenBank/DDBJ whole genome shotgun (WGS) entry which is preliminary data.</text>
</comment>
<dbReference type="FunFam" id="3.30.160.60:FF:001273">
    <property type="entry name" value="Zinc finger protein"/>
    <property type="match status" value="1"/>
</dbReference>
<feature type="domain" description="C2H2-type" evidence="8">
    <location>
        <begin position="153"/>
        <end position="180"/>
    </location>
</feature>
<dbReference type="GO" id="GO:0008270">
    <property type="term" value="F:zinc ion binding"/>
    <property type="evidence" value="ECO:0007669"/>
    <property type="project" value="UniProtKB-KW"/>
</dbReference>
<dbReference type="Pfam" id="PF00096">
    <property type="entry name" value="zf-C2H2"/>
    <property type="match status" value="3"/>
</dbReference>
<dbReference type="SMART" id="SM00355">
    <property type="entry name" value="ZnF_C2H2"/>
    <property type="match status" value="6"/>
</dbReference>
<organism evidence="9 10">
    <name type="scientific">Homarus americanus</name>
    <name type="common">American lobster</name>
    <dbReference type="NCBI Taxonomy" id="6706"/>
    <lineage>
        <taxon>Eukaryota</taxon>
        <taxon>Metazoa</taxon>
        <taxon>Ecdysozoa</taxon>
        <taxon>Arthropoda</taxon>
        <taxon>Crustacea</taxon>
        <taxon>Multicrustacea</taxon>
        <taxon>Malacostraca</taxon>
        <taxon>Eumalacostraca</taxon>
        <taxon>Eucarida</taxon>
        <taxon>Decapoda</taxon>
        <taxon>Pleocyemata</taxon>
        <taxon>Astacidea</taxon>
        <taxon>Nephropoidea</taxon>
        <taxon>Nephropidae</taxon>
        <taxon>Homarus</taxon>
    </lineage>
</organism>
<proteinExistence type="predicted"/>
<keyword evidence="7" id="KW-0732">Signal</keyword>
<evidence type="ECO:0000259" key="8">
    <source>
        <dbReference type="PROSITE" id="PS50157"/>
    </source>
</evidence>
<dbReference type="AlphaFoldDB" id="A0A8J5JTV6"/>
<evidence type="ECO:0000256" key="6">
    <source>
        <dbReference type="PROSITE-ProRule" id="PRU00042"/>
    </source>
</evidence>
<dbReference type="EMBL" id="JAHLQT010025871">
    <property type="protein sequence ID" value="KAG7164067.1"/>
    <property type="molecule type" value="Genomic_DNA"/>
</dbReference>
<keyword evidence="5" id="KW-0539">Nucleus</keyword>
<feature type="signal peptide" evidence="7">
    <location>
        <begin position="1"/>
        <end position="19"/>
    </location>
</feature>
<dbReference type="PROSITE" id="PS50157">
    <property type="entry name" value="ZINC_FINGER_C2H2_2"/>
    <property type="match status" value="4"/>
</dbReference>
<dbReference type="Gene3D" id="3.30.160.60">
    <property type="entry name" value="Classic Zinc Finger"/>
    <property type="match status" value="2"/>
</dbReference>
<keyword evidence="4" id="KW-0862">Zinc</keyword>
<gene>
    <name evidence="9" type="primary">Zo71-L</name>
    <name evidence="9" type="ORF">Hamer_G025605</name>
</gene>
<reference evidence="9" key="1">
    <citation type="journal article" date="2021" name="Sci. Adv.">
        <title>The American lobster genome reveals insights on longevity, neural, and immune adaptations.</title>
        <authorList>
            <person name="Polinski J.M."/>
            <person name="Zimin A.V."/>
            <person name="Clark K.F."/>
            <person name="Kohn A.B."/>
            <person name="Sadowski N."/>
            <person name="Timp W."/>
            <person name="Ptitsyn A."/>
            <person name="Khanna P."/>
            <person name="Romanova D.Y."/>
            <person name="Williams P."/>
            <person name="Greenwood S.J."/>
            <person name="Moroz L.L."/>
            <person name="Walt D.R."/>
            <person name="Bodnar A.G."/>
        </authorList>
    </citation>
    <scope>NUCLEOTIDE SEQUENCE</scope>
    <source>
        <strain evidence="9">GMGI-L3</strain>
    </source>
</reference>
<dbReference type="Proteomes" id="UP000747542">
    <property type="component" value="Unassembled WGS sequence"/>
</dbReference>
<evidence type="ECO:0000256" key="4">
    <source>
        <dbReference type="ARBA" id="ARBA00022833"/>
    </source>
</evidence>
<sequence length="220" mass="25631">MYLFGSLYLGCVIVIIVYPKPIHRCPTCENDCDSLGRFLEHLTKGPCMFRCPECNLVYSTQEKLQKHRASLHPTLEDRTCPNCHMVFEKRHQRNKHLKTKCSHQHSCVICGGVLKNEYNLREKNHVCSECGAAFHRRAILTRHMMRHSGNKPHSCSLCGAKFYTRQHLKTHMDRHNGFRRFSCNSCNKAYYSKHDRDTHYSKVHCKTVGGQKCVNEHLIE</sequence>
<evidence type="ECO:0000256" key="2">
    <source>
        <dbReference type="ARBA" id="ARBA00022723"/>
    </source>
</evidence>
<evidence type="ECO:0000313" key="9">
    <source>
        <dbReference type="EMBL" id="KAG7164067.1"/>
    </source>
</evidence>
<keyword evidence="2" id="KW-0479">Metal-binding</keyword>
<dbReference type="InterPro" id="IPR036236">
    <property type="entry name" value="Znf_C2H2_sf"/>
</dbReference>
<comment type="subcellular location">
    <subcellularLocation>
        <location evidence="1">Nucleus</location>
    </subcellularLocation>
</comment>
<evidence type="ECO:0000256" key="3">
    <source>
        <dbReference type="ARBA" id="ARBA00022771"/>
    </source>
</evidence>
<dbReference type="PANTHER" id="PTHR24396:SF19">
    <property type="entry name" value="FI01119P"/>
    <property type="match status" value="1"/>
</dbReference>
<keyword evidence="10" id="KW-1185">Reference proteome</keyword>